<gene>
    <name evidence="1" type="ORF">L9S41_02055</name>
</gene>
<dbReference type="RefSeq" id="WP_260748549.1">
    <property type="nucleotide sequence ID" value="NZ_CP092109.1"/>
</dbReference>
<reference evidence="1" key="1">
    <citation type="journal article" date="2022" name="Environ. Microbiol.">
        <title>Geoalkalibacter halelectricus SAP #1 sp. nov. possessing extracellular electron transfer and mineral#reducing capabilities from a haloalkaline environment.</title>
        <authorList>
            <person name="Yadav S."/>
            <person name="Singh R."/>
            <person name="Sundharam S.S."/>
            <person name="Chaudhary S."/>
            <person name="Krishnamurthi S."/>
            <person name="Patil S.A."/>
        </authorList>
    </citation>
    <scope>NUCLEOTIDE SEQUENCE</scope>
    <source>
        <strain evidence="1">SAP-1</strain>
    </source>
</reference>
<dbReference type="Proteomes" id="UP001060414">
    <property type="component" value="Chromosome"/>
</dbReference>
<name>A0ABY5ZM03_9BACT</name>
<accession>A0ABY5ZM03</accession>
<keyword evidence="2" id="KW-1185">Reference proteome</keyword>
<sequence length="79" mass="8922">MPARNTQIAAPLDPQRACPFLCNASRTCMASISTLPVDARKRRELCRSEDFDDCALFLSRLLRRSPPSCGLDPWTMHDK</sequence>
<organism evidence="1 2">
    <name type="scientific">Geoalkalibacter halelectricus</name>
    <dbReference type="NCBI Taxonomy" id="2847045"/>
    <lineage>
        <taxon>Bacteria</taxon>
        <taxon>Pseudomonadati</taxon>
        <taxon>Thermodesulfobacteriota</taxon>
        <taxon>Desulfuromonadia</taxon>
        <taxon>Desulfuromonadales</taxon>
        <taxon>Geoalkalibacteraceae</taxon>
        <taxon>Geoalkalibacter</taxon>
    </lineage>
</organism>
<dbReference type="EMBL" id="CP092109">
    <property type="protein sequence ID" value="UWZ80192.1"/>
    <property type="molecule type" value="Genomic_DNA"/>
</dbReference>
<evidence type="ECO:0000313" key="2">
    <source>
        <dbReference type="Proteomes" id="UP001060414"/>
    </source>
</evidence>
<proteinExistence type="predicted"/>
<evidence type="ECO:0000313" key="1">
    <source>
        <dbReference type="EMBL" id="UWZ80192.1"/>
    </source>
</evidence>
<protein>
    <submittedName>
        <fullName evidence="1">Uncharacterized protein</fullName>
    </submittedName>
</protein>